<name>A0A5P8VT62_9NOSO</name>
<evidence type="ECO:0000256" key="1">
    <source>
        <dbReference type="SAM" id="Phobius"/>
    </source>
</evidence>
<protein>
    <submittedName>
        <fullName evidence="2">Uncharacterized protein</fullName>
    </submittedName>
</protein>
<organism evidence="2 3">
    <name type="scientific">Nostoc sphaeroides CCNUC1</name>
    <dbReference type="NCBI Taxonomy" id="2653204"/>
    <lineage>
        <taxon>Bacteria</taxon>
        <taxon>Bacillati</taxon>
        <taxon>Cyanobacteriota</taxon>
        <taxon>Cyanophyceae</taxon>
        <taxon>Nostocales</taxon>
        <taxon>Nostocaceae</taxon>
        <taxon>Nostoc</taxon>
    </lineage>
</organism>
<proteinExistence type="predicted"/>
<dbReference type="AlphaFoldDB" id="A0A5P8VT62"/>
<dbReference type="EMBL" id="CP045226">
    <property type="protein sequence ID" value="QFS43583.1"/>
    <property type="molecule type" value="Genomic_DNA"/>
</dbReference>
<dbReference type="Proteomes" id="UP000326678">
    <property type="component" value="Chromosome Gxm1"/>
</dbReference>
<gene>
    <name evidence="2" type="ORF">GXM_01056</name>
</gene>
<keyword evidence="1" id="KW-1133">Transmembrane helix</keyword>
<keyword evidence="1" id="KW-0472">Membrane</keyword>
<keyword evidence="3" id="KW-1185">Reference proteome</keyword>
<sequence length="46" mass="5417">MGYQQSLGNELVSCVVLILTRLYFAKPPLFHNEFIRFGCFFIQNYV</sequence>
<dbReference type="KEGG" id="nsh:GXM_01056"/>
<evidence type="ECO:0000313" key="2">
    <source>
        <dbReference type="EMBL" id="QFS43583.1"/>
    </source>
</evidence>
<feature type="transmembrane region" description="Helical" evidence="1">
    <location>
        <begin position="6"/>
        <end position="24"/>
    </location>
</feature>
<accession>A0A5P8VT62</accession>
<keyword evidence="1" id="KW-0812">Transmembrane</keyword>
<reference evidence="2 3" key="1">
    <citation type="submission" date="2019-10" db="EMBL/GenBank/DDBJ databases">
        <title>Genomic and transcriptomic insights into the perfect genentic adaptation of a filamentous nitrogen-fixing cyanobacterium to rice fields.</title>
        <authorList>
            <person name="Chen Z."/>
        </authorList>
    </citation>
    <scope>NUCLEOTIDE SEQUENCE [LARGE SCALE GENOMIC DNA]</scope>
    <source>
        <strain evidence="2">CCNUC1</strain>
    </source>
</reference>
<evidence type="ECO:0000313" key="3">
    <source>
        <dbReference type="Proteomes" id="UP000326678"/>
    </source>
</evidence>